<evidence type="ECO:0000313" key="3">
    <source>
        <dbReference type="EMBL" id="OGN12426.1"/>
    </source>
</evidence>
<accession>A0A1F8FJ62</accession>
<organism evidence="3 4">
    <name type="scientific">Candidatus Yanofskybacteria bacterium RIFCSPHIGHO2_02_FULL_43_15c</name>
    <dbReference type="NCBI Taxonomy" id="1802679"/>
    <lineage>
        <taxon>Bacteria</taxon>
        <taxon>Candidatus Yanofskyibacteriota</taxon>
    </lineage>
</organism>
<evidence type="ECO:0000313" key="4">
    <source>
        <dbReference type="Proteomes" id="UP000178197"/>
    </source>
</evidence>
<dbReference type="SUPFAM" id="SSF54523">
    <property type="entry name" value="Pili subunits"/>
    <property type="match status" value="1"/>
</dbReference>
<dbReference type="NCBIfam" id="TIGR02532">
    <property type="entry name" value="IV_pilin_GFxxxE"/>
    <property type="match status" value="1"/>
</dbReference>
<dbReference type="Proteomes" id="UP000178197">
    <property type="component" value="Unassembled WGS sequence"/>
</dbReference>
<keyword evidence="1" id="KW-0488">Methylation</keyword>
<keyword evidence="2" id="KW-1133">Transmembrane helix</keyword>
<name>A0A1F8FJ62_9BACT</name>
<dbReference type="Gene3D" id="3.30.700.10">
    <property type="entry name" value="Glycoprotein, Type 4 Pilin"/>
    <property type="match status" value="1"/>
</dbReference>
<evidence type="ECO:0008006" key="5">
    <source>
        <dbReference type="Google" id="ProtNLM"/>
    </source>
</evidence>
<evidence type="ECO:0000256" key="1">
    <source>
        <dbReference type="ARBA" id="ARBA00022481"/>
    </source>
</evidence>
<sequence>MKTKGFTFLEIMFALVVITLLASIISPFIFSWLETANQDKADTDLQRIVDIMVLFQWDTKLLPRSNGTAPNDQSLDIVFLGSPLDLPRDNRWNDWQIEIMKKDVNFLRRDLFANHLMQNNPNDNLVLGDENDYHLASNQRENGWRGPYLDSPVLRQDPWGTAYLISFFKTYDNRLTGKIVSAGPNRKLEVKPFVWVDGKEILKESDDLVKYFQKF</sequence>
<comment type="caution">
    <text evidence="3">The sequence shown here is derived from an EMBL/GenBank/DDBJ whole genome shotgun (WGS) entry which is preliminary data.</text>
</comment>
<dbReference type="Pfam" id="PF07963">
    <property type="entry name" value="N_methyl"/>
    <property type="match status" value="1"/>
</dbReference>
<dbReference type="AlphaFoldDB" id="A0A1F8FJ62"/>
<evidence type="ECO:0000256" key="2">
    <source>
        <dbReference type="SAM" id="Phobius"/>
    </source>
</evidence>
<dbReference type="EMBL" id="MGJT01000018">
    <property type="protein sequence ID" value="OGN12426.1"/>
    <property type="molecule type" value="Genomic_DNA"/>
</dbReference>
<proteinExistence type="predicted"/>
<protein>
    <recommendedName>
        <fullName evidence="5">Type II secretion system protein GspG C-terminal domain-containing protein</fullName>
    </recommendedName>
</protein>
<dbReference type="PRINTS" id="PR00813">
    <property type="entry name" value="BCTERIALGSPG"/>
</dbReference>
<reference evidence="3 4" key="1">
    <citation type="journal article" date="2016" name="Nat. Commun.">
        <title>Thousands of microbial genomes shed light on interconnected biogeochemical processes in an aquifer system.</title>
        <authorList>
            <person name="Anantharaman K."/>
            <person name="Brown C.T."/>
            <person name="Hug L.A."/>
            <person name="Sharon I."/>
            <person name="Castelle C.J."/>
            <person name="Probst A.J."/>
            <person name="Thomas B.C."/>
            <person name="Singh A."/>
            <person name="Wilkins M.J."/>
            <person name="Karaoz U."/>
            <person name="Brodie E.L."/>
            <person name="Williams K.H."/>
            <person name="Hubbard S.S."/>
            <person name="Banfield J.F."/>
        </authorList>
    </citation>
    <scope>NUCLEOTIDE SEQUENCE [LARGE SCALE GENOMIC DNA]</scope>
</reference>
<keyword evidence="2" id="KW-0812">Transmembrane</keyword>
<dbReference type="GO" id="GO:0015628">
    <property type="term" value="P:protein secretion by the type II secretion system"/>
    <property type="evidence" value="ECO:0007669"/>
    <property type="project" value="InterPro"/>
</dbReference>
<dbReference type="GO" id="GO:0015627">
    <property type="term" value="C:type II protein secretion system complex"/>
    <property type="evidence" value="ECO:0007669"/>
    <property type="project" value="InterPro"/>
</dbReference>
<dbReference type="InterPro" id="IPR012902">
    <property type="entry name" value="N_methyl_site"/>
</dbReference>
<dbReference type="InterPro" id="IPR000983">
    <property type="entry name" value="Bac_GSPG_pilin"/>
</dbReference>
<gene>
    <name evidence="3" type="ORF">A3C71_00570</name>
</gene>
<feature type="transmembrane region" description="Helical" evidence="2">
    <location>
        <begin position="12"/>
        <end position="33"/>
    </location>
</feature>
<dbReference type="InterPro" id="IPR045584">
    <property type="entry name" value="Pilin-like"/>
</dbReference>
<keyword evidence="2" id="KW-0472">Membrane</keyword>